<evidence type="ECO:0000313" key="2">
    <source>
        <dbReference type="EMBL" id="GAA2175754.1"/>
    </source>
</evidence>
<keyword evidence="1" id="KW-0472">Membrane</keyword>
<feature type="transmembrane region" description="Helical" evidence="1">
    <location>
        <begin position="71"/>
        <end position="103"/>
    </location>
</feature>
<proteinExistence type="predicted"/>
<reference evidence="3" key="1">
    <citation type="journal article" date="2019" name="Int. J. Syst. Evol. Microbiol.">
        <title>The Global Catalogue of Microorganisms (GCM) 10K type strain sequencing project: providing services to taxonomists for standard genome sequencing and annotation.</title>
        <authorList>
            <consortium name="The Broad Institute Genomics Platform"/>
            <consortium name="The Broad Institute Genome Sequencing Center for Infectious Disease"/>
            <person name="Wu L."/>
            <person name="Ma J."/>
        </authorList>
    </citation>
    <scope>NUCLEOTIDE SEQUENCE [LARGE SCALE GENOMIC DNA]</scope>
    <source>
        <strain evidence="3">JCM 16026</strain>
    </source>
</reference>
<keyword evidence="1" id="KW-0812">Transmembrane</keyword>
<evidence type="ECO:0008006" key="4">
    <source>
        <dbReference type="Google" id="ProtNLM"/>
    </source>
</evidence>
<accession>A0ABP5MRQ2</accession>
<keyword evidence="1" id="KW-1133">Transmembrane helix</keyword>
<gene>
    <name evidence="2" type="ORF">GCM10009846_26870</name>
</gene>
<sequence>MARRALGALTSRDRLVLAAKAAGAATIAWLIARSMPGFLDQYAFYAPFGAVVAMMPSAVESLRTGWQTVLGLLIGGALAIGTIAIGLHGLVTVPLIVIVAILVGGMLPPGPGRDYVPVAAIFVLIAGGGDAEAYGIAYVVLTGMGVVIGAAVNLTVLPPLRTVPVETHLESLRSATARLLDDLADAMEDAEQPPVSIEERAAGLQAVADDVRDALWDAQRTRRANLRARGGRFAVSGSERALGSLQAGVRDLTALASVVSEERVTPDVPDALSVEARVAVAEALRALAIAQVGGEQESGAVASTSQRARGLLLSWEPPTRAAAAAVGAIAHHLGALEQQATGRRPGDA</sequence>
<feature type="transmembrane region" description="Helical" evidence="1">
    <location>
        <begin position="138"/>
        <end position="157"/>
    </location>
</feature>
<name>A0ABP5MRQ2_9MICO</name>
<comment type="caution">
    <text evidence="2">The sequence shown here is derived from an EMBL/GenBank/DDBJ whole genome shotgun (WGS) entry which is preliminary data.</text>
</comment>
<evidence type="ECO:0000313" key="3">
    <source>
        <dbReference type="Proteomes" id="UP001501599"/>
    </source>
</evidence>
<organism evidence="2 3">
    <name type="scientific">Agrococcus versicolor</name>
    <dbReference type="NCBI Taxonomy" id="501482"/>
    <lineage>
        <taxon>Bacteria</taxon>
        <taxon>Bacillati</taxon>
        <taxon>Actinomycetota</taxon>
        <taxon>Actinomycetes</taxon>
        <taxon>Micrococcales</taxon>
        <taxon>Microbacteriaceae</taxon>
        <taxon>Agrococcus</taxon>
    </lineage>
</organism>
<feature type="transmembrane region" description="Helical" evidence="1">
    <location>
        <begin position="42"/>
        <end position="59"/>
    </location>
</feature>
<keyword evidence="3" id="KW-1185">Reference proteome</keyword>
<evidence type="ECO:0000256" key="1">
    <source>
        <dbReference type="SAM" id="Phobius"/>
    </source>
</evidence>
<protein>
    <recommendedName>
        <fullName evidence="4">FUSC family protein</fullName>
    </recommendedName>
</protein>
<dbReference type="EMBL" id="BAAAQT010000008">
    <property type="protein sequence ID" value="GAA2175754.1"/>
    <property type="molecule type" value="Genomic_DNA"/>
</dbReference>
<dbReference type="Proteomes" id="UP001501599">
    <property type="component" value="Unassembled WGS sequence"/>
</dbReference>